<dbReference type="Proteomes" id="UP000009022">
    <property type="component" value="Unassembled WGS sequence"/>
</dbReference>
<accession>B3RXA7</accession>
<protein>
    <recommendedName>
        <fullName evidence="3">Methyltransferase domain-containing protein</fullName>
    </recommendedName>
</protein>
<dbReference type="RefSeq" id="XP_002112726.1">
    <property type="nucleotide sequence ID" value="XM_002112690.1"/>
</dbReference>
<dbReference type="Gene3D" id="3.40.50.150">
    <property type="entry name" value="Vaccinia Virus protein VP39"/>
    <property type="match status" value="1"/>
</dbReference>
<evidence type="ECO:0008006" key="3">
    <source>
        <dbReference type="Google" id="ProtNLM"/>
    </source>
</evidence>
<dbReference type="GeneID" id="6753488"/>
<dbReference type="InParanoid" id="B3RXA7"/>
<dbReference type="CTD" id="6753488"/>
<dbReference type="AlphaFoldDB" id="B3RXA7"/>
<sequence length="358" mass="40848">MDIENYHYDLSLLSYERSSDIPEITCKTIKLAEIGCGPGERTIGYFRGLHFKSGFDIRATDINTTFTGQNDYQFAACNNDESTAATKELNEITNNAGLAVKAFLQAISSQTMPIKSFSIKRGNSFKDNLLNLLAWNSDHAEAERKTFSMAFICHCLYYVFDESVPEDSFQQIFRSLANDILSDNGIAIFCHSIPKPDSHMALQWKFKHQYIKNTNPTAEEYEKNALDCIIKRCCQNYNLPCYKVEFPNKIRYSQAFLNQQDIARDISRFDELSQDTIDNIHRLLLIPRRSLKELYMDQSDIGLNSLFDTVLPIIKQHGGIPEYDALQIVLSQHASPQLRKDVESIVEQLNSDVLSTFG</sequence>
<keyword evidence="2" id="KW-1185">Reference proteome</keyword>
<evidence type="ECO:0000313" key="1">
    <source>
        <dbReference type="EMBL" id="EDV24836.1"/>
    </source>
</evidence>
<name>B3RXA7_TRIAD</name>
<proteinExistence type="predicted"/>
<dbReference type="EMBL" id="DS985245">
    <property type="protein sequence ID" value="EDV24836.1"/>
    <property type="molecule type" value="Genomic_DNA"/>
</dbReference>
<dbReference type="HOGENOM" id="CLU_748704_0_0_1"/>
<gene>
    <name evidence="1" type="ORF">TRIADDRAFT_56142</name>
</gene>
<evidence type="ECO:0000313" key="2">
    <source>
        <dbReference type="Proteomes" id="UP000009022"/>
    </source>
</evidence>
<organism evidence="1 2">
    <name type="scientific">Trichoplax adhaerens</name>
    <name type="common">Trichoplax reptans</name>
    <dbReference type="NCBI Taxonomy" id="10228"/>
    <lineage>
        <taxon>Eukaryota</taxon>
        <taxon>Metazoa</taxon>
        <taxon>Placozoa</taxon>
        <taxon>Uniplacotomia</taxon>
        <taxon>Trichoplacea</taxon>
        <taxon>Trichoplacidae</taxon>
        <taxon>Trichoplax</taxon>
    </lineage>
</organism>
<dbReference type="KEGG" id="tad:TRIADDRAFT_56142"/>
<dbReference type="SUPFAM" id="SSF53335">
    <property type="entry name" value="S-adenosyl-L-methionine-dependent methyltransferases"/>
    <property type="match status" value="1"/>
</dbReference>
<reference evidence="1 2" key="1">
    <citation type="journal article" date="2008" name="Nature">
        <title>The Trichoplax genome and the nature of placozoans.</title>
        <authorList>
            <person name="Srivastava M."/>
            <person name="Begovic E."/>
            <person name="Chapman J."/>
            <person name="Putnam N.H."/>
            <person name="Hellsten U."/>
            <person name="Kawashima T."/>
            <person name="Kuo A."/>
            <person name="Mitros T."/>
            <person name="Salamov A."/>
            <person name="Carpenter M.L."/>
            <person name="Signorovitch A.Y."/>
            <person name="Moreno M.A."/>
            <person name="Kamm K."/>
            <person name="Grimwood J."/>
            <person name="Schmutz J."/>
            <person name="Shapiro H."/>
            <person name="Grigoriev I.V."/>
            <person name="Buss L.W."/>
            <person name="Schierwater B."/>
            <person name="Dellaporta S.L."/>
            <person name="Rokhsar D.S."/>
        </authorList>
    </citation>
    <scope>NUCLEOTIDE SEQUENCE [LARGE SCALE GENOMIC DNA]</scope>
    <source>
        <strain evidence="1 2">Grell-BS-1999</strain>
    </source>
</reference>
<dbReference type="InterPro" id="IPR029063">
    <property type="entry name" value="SAM-dependent_MTases_sf"/>
</dbReference>
<dbReference type="PhylomeDB" id="B3RXA7"/>